<keyword evidence="2" id="KW-1133">Transmembrane helix</keyword>
<name>A0AAD9KAF0_RIDPI</name>
<reference evidence="3" key="1">
    <citation type="journal article" date="2023" name="Mol. Biol. Evol.">
        <title>Third-Generation Sequencing Reveals the Adaptive Role of the Epigenome in Three Deep-Sea Polychaetes.</title>
        <authorList>
            <person name="Perez M."/>
            <person name="Aroh O."/>
            <person name="Sun Y."/>
            <person name="Lan Y."/>
            <person name="Juniper S.K."/>
            <person name="Young C.R."/>
            <person name="Angers B."/>
            <person name="Qian P.Y."/>
        </authorList>
    </citation>
    <scope>NUCLEOTIDE SEQUENCE</scope>
    <source>
        <strain evidence="3">R07B-5</strain>
    </source>
</reference>
<evidence type="ECO:0000256" key="1">
    <source>
        <dbReference type="SAM" id="MobiDB-lite"/>
    </source>
</evidence>
<feature type="compositionally biased region" description="Basic and acidic residues" evidence="1">
    <location>
        <begin position="117"/>
        <end position="145"/>
    </location>
</feature>
<dbReference type="Proteomes" id="UP001209878">
    <property type="component" value="Unassembled WGS sequence"/>
</dbReference>
<accession>A0AAD9KAF0</accession>
<dbReference type="EMBL" id="JAODUO010001247">
    <property type="protein sequence ID" value="KAK2168064.1"/>
    <property type="molecule type" value="Genomic_DNA"/>
</dbReference>
<evidence type="ECO:0000256" key="2">
    <source>
        <dbReference type="SAM" id="Phobius"/>
    </source>
</evidence>
<evidence type="ECO:0000313" key="4">
    <source>
        <dbReference type="Proteomes" id="UP001209878"/>
    </source>
</evidence>
<keyword evidence="2" id="KW-0472">Membrane</keyword>
<evidence type="ECO:0000313" key="3">
    <source>
        <dbReference type="EMBL" id="KAK2168064.1"/>
    </source>
</evidence>
<keyword evidence="2" id="KW-0812">Transmembrane</keyword>
<proteinExistence type="predicted"/>
<sequence>MKPTLQQSTKPVALQAPVVVEQPLPSRGGRGLGRRSWRPVDTVLLIGLALSLAILSVSVVWTMRPHLRDYVQAKCLIVDVQQVQPQHCGKLPQCYPGRHVYNDDKTGWCDAIDADEQHREDESRDDENQRQRRSASHEPSDDDVHHRSHGFPDDDTDSSRERPHQGPSGPHGSHGAPGPHRRHGPRKGHAPGSREDPNSGSDLLKTTTAPGSLERQGQPSPCTLVTAEVNSRHGETWSATLYSSRKSADTCSECSFRTCVARLVPTEGEWLPCYYRRDDPSRVFGGHLHGRGNGRRRIACPVVFVAVFLVLLVLRRVYLCCVVPGRQVGFTGGIVYAVPPVDRSEKTTVGGLARDGDLEASAPPTYSEVATNERPPAYDETLALEAKKELVLTPIVQA</sequence>
<keyword evidence="4" id="KW-1185">Reference proteome</keyword>
<feature type="region of interest" description="Disordered" evidence="1">
    <location>
        <begin position="117"/>
        <end position="221"/>
    </location>
</feature>
<gene>
    <name evidence="3" type="ORF">NP493_1247g00063</name>
</gene>
<feature type="transmembrane region" description="Helical" evidence="2">
    <location>
        <begin position="42"/>
        <end position="61"/>
    </location>
</feature>
<comment type="caution">
    <text evidence="3">The sequence shown here is derived from an EMBL/GenBank/DDBJ whole genome shotgun (WGS) entry which is preliminary data.</text>
</comment>
<feature type="compositionally biased region" description="Low complexity" evidence="1">
    <location>
        <begin position="165"/>
        <end position="178"/>
    </location>
</feature>
<dbReference type="AlphaFoldDB" id="A0AAD9KAF0"/>
<organism evidence="3 4">
    <name type="scientific">Ridgeia piscesae</name>
    <name type="common">Tubeworm</name>
    <dbReference type="NCBI Taxonomy" id="27915"/>
    <lineage>
        <taxon>Eukaryota</taxon>
        <taxon>Metazoa</taxon>
        <taxon>Spiralia</taxon>
        <taxon>Lophotrochozoa</taxon>
        <taxon>Annelida</taxon>
        <taxon>Polychaeta</taxon>
        <taxon>Sedentaria</taxon>
        <taxon>Canalipalpata</taxon>
        <taxon>Sabellida</taxon>
        <taxon>Siboglinidae</taxon>
        <taxon>Ridgeia</taxon>
    </lineage>
</organism>
<protein>
    <submittedName>
        <fullName evidence="3">Uncharacterized protein</fullName>
    </submittedName>
</protein>
<feature type="compositionally biased region" description="Polar residues" evidence="1">
    <location>
        <begin position="198"/>
        <end position="221"/>
    </location>
</feature>
<feature type="compositionally biased region" description="Basic residues" evidence="1">
    <location>
        <begin position="179"/>
        <end position="189"/>
    </location>
</feature>